<sequence>MLILFIWIENHSDNLKVPQILIIEFAIFGQCVVTFYVCIEVMSQLGCKCSDNLVWKTT</sequence>
<accession>A0A484I601</accession>
<protein>
    <submittedName>
        <fullName evidence="2">Uncharacterized protein</fullName>
    </submittedName>
</protein>
<organism evidence="2 3">
    <name type="scientific">Candidatus Nitrosocosmicus franklandianus</name>
    <dbReference type="NCBI Taxonomy" id="1798806"/>
    <lineage>
        <taxon>Archaea</taxon>
        <taxon>Nitrososphaerota</taxon>
        <taxon>Nitrososphaeria</taxon>
        <taxon>Nitrososphaerales</taxon>
        <taxon>Nitrososphaeraceae</taxon>
        <taxon>Candidatus Nitrosocosmicus</taxon>
    </lineage>
</organism>
<dbReference type="Proteomes" id="UP000294299">
    <property type="component" value="Chromosome NFRAN"/>
</dbReference>
<keyword evidence="1" id="KW-0472">Membrane</keyword>
<evidence type="ECO:0000313" key="2">
    <source>
        <dbReference type="EMBL" id="VFJ13118.1"/>
    </source>
</evidence>
<keyword evidence="3" id="KW-1185">Reference proteome</keyword>
<dbReference type="KEGG" id="nfn:NFRAN_0796"/>
<feature type="transmembrane region" description="Helical" evidence="1">
    <location>
        <begin position="20"/>
        <end position="39"/>
    </location>
</feature>
<evidence type="ECO:0000256" key="1">
    <source>
        <dbReference type="SAM" id="Phobius"/>
    </source>
</evidence>
<dbReference type="EMBL" id="LR216287">
    <property type="protein sequence ID" value="VFJ13118.1"/>
    <property type="molecule type" value="Genomic_DNA"/>
</dbReference>
<proteinExistence type="predicted"/>
<gene>
    <name evidence="2" type="ORF">NFRAN_0796</name>
</gene>
<reference evidence="2 3" key="1">
    <citation type="submission" date="2019-02" db="EMBL/GenBank/DDBJ databases">
        <authorList>
            <person name="Lehtovirta-Morley E L."/>
        </authorList>
    </citation>
    <scope>NUCLEOTIDE SEQUENCE [LARGE SCALE GENOMIC DNA]</scope>
    <source>
        <strain evidence="2">NFRAN1</strain>
    </source>
</reference>
<name>A0A484I601_9ARCH</name>
<evidence type="ECO:0000313" key="3">
    <source>
        <dbReference type="Proteomes" id="UP000294299"/>
    </source>
</evidence>
<keyword evidence="1" id="KW-0812">Transmembrane</keyword>
<keyword evidence="1" id="KW-1133">Transmembrane helix</keyword>
<dbReference type="AlphaFoldDB" id="A0A484I601"/>